<evidence type="ECO:0000313" key="2">
    <source>
        <dbReference type="EMBL" id="CAA9294701.1"/>
    </source>
</evidence>
<reference evidence="2" key="1">
    <citation type="submission" date="2020-02" db="EMBL/GenBank/DDBJ databases">
        <authorList>
            <person name="Meier V. D."/>
        </authorList>
    </citation>
    <scope>NUCLEOTIDE SEQUENCE</scope>
    <source>
        <strain evidence="2">AVDCRST_MAG68</strain>
    </source>
</reference>
<feature type="compositionally biased region" description="Low complexity" evidence="1">
    <location>
        <begin position="70"/>
        <end position="84"/>
    </location>
</feature>
<feature type="compositionally biased region" description="Basic and acidic residues" evidence="1">
    <location>
        <begin position="250"/>
        <end position="265"/>
    </location>
</feature>
<gene>
    <name evidence="2" type="ORF">AVDCRST_MAG68-1750</name>
</gene>
<proteinExistence type="predicted"/>
<feature type="non-terminal residue" evidence="2">
    <location>
        <position position="265"/>
    </location>
</feature>
<feature type="region of interest" description="Disordered" evidence="1">
    <location>
        <begin position="1"/>
        <end position="265"/>
    </location>
</feature>
<feature type="compositionally biased region" description="Low complexity" evidence="1">
    <location>
        <begin position="158"/>
        <end position="167"/>
    </location>
</feature>
<feature type="compositionally biased region" description="Gly residues" evidence="1">
    <location>
        <begin position="224"/>
        <end position="248"/>
    </location>
</feature>
<dbReference type="AlphaFoldDB" id="A0A6J4K3J4"/>
<evidence type="ECO:0000256" key="1">
    <source>
        <dbReference type="SAM" id="MobiDB-lite"/>
    </source>
</evidence>
<protein>
    <submittedName>
        <fullName evidence="2">Diguanylate cyclase/phosphodiesterase (GGDEF &amp; EAL domains) with PAS/PAC sensor(S)</fullName>
    </submittedName>
</protein>
<dbReference type="EMBL" id="CADCTW010000001">
    <property type="protein sequence ID" value="CAA9294701.1"/>
    <property type="molecule type" value="Genomic_DNA"/>
</dbReference>
<name>A0A6J4K3J4_9BACT</name>
<feature type="compositionally biased region" description="Basic residues" evidence="1">
    <location>
        <begin position="190"/>
        <end position="199"/>
    </location>
</feature>
<feature type="compositionally biased region" description="Basic residues" evidence="1">
    <location>
        <begin position="95"/>
        <end position="107"/>
    </location>
</feature>
<feature type="compositionally biased region" description="Gly residues" evidence="1">
    <location>
        <begin position="1"/>
        <end position="10"/>
    </location>
</feature>
<feature type="compositionally biased region" description="Basic residues" evidence="1">
    <location>
        <begin position="209"/>
        <end position="223"/>
    </location>
</feature>
<sequence>DRRGPGGAHAGAGRVARGADLRGGVPGVRLRRPPEPADDGRVPGRRVGVGDGRAAGGSGADGGGRVPDHQPLLGGRALAAAAAAGGAGGGPRGAHAPRPHRPAHRPRQPQALRRGARLGDVACGTARGHVEPGHHRPGPLQGLQRPPWASRGGRRAADGGVAAADAGARARHGGPAGRRGVRRADGGRLPRGRLPHGRAHPAGGERAGVRRAHARHREHRRGHGAGGRVHAGGAGAGGGPGAVPGQGGRAQRDRGRREGRGGGLV</sequence>
<feature type="non-terminal residue" evidence="2">
    <location>
        <position position="1"/>
    </location>
</feature>
<feature type="compositionally biased region" description="Gly residues" evidence="1">
    <location>
        <begin position="47"/>
        <end position="65"/>
    </location>
</feature>
<accession>A0A6J4K3J4</accession>
<organism evidence="2">
    <name type="scientific">uncultured Gemmatimonadota bacterium</name>
    <dbReference type="NCBI Taxonomy" id="203437"/>
    <lineage>
        <taxon>Bacteria</taxon>
        <taxon>Pseudomonadati</taxon>
        <taxon>Gemmatimonadota</taxon>
        <taxon>environmental samples</taxon>
    </lineage>
</organism>
<feature type="compositionally biased region" description="Basic and acidic residues" evidence="1">
    <location>
        <begin position="32"/>
        <end position="42"/>
    </location>
</feature>